<evidence type="ECO:0000256" key="2">
    <source>
        <dbReference type="SAM" id="Phobius"/>
    </source>
</evidence>
<keyword evidence="2" id="KW-0472">Membrane</keyword>
<evidence type="ECO:0000256" key="1">
    <source>
        <dbReference type="SAM" id="MobiDB-lite"/>
    </source>
</evidence>
<dbReference type="Proteomes" id="UP000094960">
    <property type="component" value="Chromosome"/>
</dbReference>
<feature type="compositionally biased region" description="Low complexity" evidence="1">
    <location>
        <begin position="60"/>
        <end position="99"/>
    </location>
</feature>
<sequence length="464" mass="46556">MRFLPRLLISVLASLAIAWAPTAFSAQAATGGGLSITLSPEKGPPRTRVHVGFGSCVLITTSPGTTPPDTTDTNPTGPTTPSSVSSAPGPRGLRGLRPRVTSAPGTITYVRWDGHDLPFTPSVTDGTGSAEFQVPDGATVGPHPVTAGCDNGSLVVDGSGTFTVTATDGGGVTTPTHRPLIALDPSQGRPGASLRVHGAGFDDCVPSGKPDTVELSTNGQIHARVGISPGTGTFEAALQVNDNAPAGDYTMAATCAGHPDVHAEATFTVLPADEGRPVLVLDPTAGASKTAVTATGSGFNCSKVEVAWDDGTALAVTAVSGDGTFATDFQVPPNTSAAKHTVRAACTPGSGTSAETEFSVTNAGTSPGGTSSATGGGTNGRGTSTPVGWVVGPSAFGAVLLAVAAASVLLNHRHPGPRWVRKHISTKPRPGAETAALHQQPGTGSANRTVRFEPHADPGDQSLE</sequence>
<name>A0A1D7YH24_9ACTN</name>
<feature type="region of interest" description="Disordered" evidence="1">
    <location>
        <begin position="419"/>
        <end position="464"/>
    </location>
</feature>
<feature type="compositionally biased region" description="Low complexity" evidence="1">
    <location>
        <begin position="361"/>
        <end position="373"/>
    </location>
</feature>
<feature type="region of interest" description="Disordered" evidence="1">
    <location>
        <begin position="345"/>
        <end position="385"/>
    </location>
</feature>
<protein>
    <recommendedName>
        <fullName evidence="6">IPT/TIG domain-containing protein</fullName>
    </recommendedName>
</protein>
<keyword evidence="5" id="KW-1185">Reference proteome</keyword>
<proteinExistence type="predicted"/>
<feature type="region of interest" description="Disordered" evidence="1">
    <location>
        <begin position="60"/>
        <end position="100"/>
    </location>
</feature>
<keyword evidence="3" id="KW-0732">Signal</keyword>
<feature type="chain" id="PRO_5009102943" description="IPT/TIG domain-containing protein" evidence="3">
    <location>
        <begin position="29"/>
        <end position="464"/>
    </location>
</feature>
<organism evidence="4 5">
    <name type="scientific">Streptomyces fodineus</name>
    <dbReference type="NCBI Taxonomy" id="1904616"/>
    <lineage>
        <taxon>Bacteria</taxon>
        <taxon>Bacillati</taxon>
        <taxon>Actinomycetota</taxon>
        <taxon>Actinomycetes</taxon>
        <taxon>Kitasatosporales</taxon>
        <taxon>Streptomycetaceae</taxon>
        <taxon>Streptomyces</taxon>
    </lineage>
</organism>
<evidence type="ECO:0008006" key="6">
    <source>
        <dbReference type="Google" id="ProtNLM"/>
    </source>
</evidence>
<evidence type="ECO:0000313" key="5">
    <source>
        <dbReference type="Proteomes" id="UP000094960"/>
    </source>
</evidence>
<gene>
    <name evidence="4" type="ORF">BFF78_29570</name>
</gene>
<reference evidence="5" key="1">
    <citation type="submission" date="2016-09" db="EMBL/GenBank/DDBJ databases">
        <title>Streptomyces puniciscabiei strain:TW1S1 Genome sequencing and assembly.</title>
        <authorList>
            <person name="Kim M.-K."/>
            <person name="Kim S.B."/>
        </authorList>
    </citation>
    <scope>NUCLEOTIDE SEQUENCE [LARGE SCALE GENOMIC DNA]</scope>
    <source>
        <strain evidence="5">TW1S1</strain>
    </source>
</reference>
<feature type="transmembrane region" description="Helical" evidence="2">
    <location>
        <begin position="387"/>
        <end position="410"/>
    </location>
</feature>
<evidence type="ECO:0000313" key="4">
    <source>
        <dbReference type="EMBL" id="AOR34649.1"/>
    </source>
</evidence>
<dbReference type="EMBL" id="CP017248">
    <property type="protein sequence ID" value="AOR34649.1"/>
    <property type="molecule type" value="Genomic_DNA"/>
</dbReference>
<keyword evidence="2" id="KW-0812">Transmembrane</keyword>
<keyword evidence="2" id="KW-1133">Transmembrane helix</keyword>
<dbReference type="AlphaFoldDB" id="A0A1D7YH24"/>
<evidence type="ECO:0000256" key="3">
    <source>
        <dbReference type="SAM" id="SignalP"/>
    </source>
</evidence>
<feature type="compositionally biased region" description="Polar residues" evidence="1">
    <location>
        <begin position="349"/>
        <end position="360"/>
    </location>
</feature>
<dbReference type="KEGG" id="spun:BFF78_29570"/>
<accession>A0A1D7YH24</accession>
<feature type="signal peptide" evidence="3">
    <location>
        <begin position="1"/>
        <end position="28"/>
    </location>
</feature>